<evidence type="ECO:0000313" key="7">
    <source>
        <dbReference type="Ensembl" id="ENSDCDP00010004128.1"/>
    </source>
</evidence>
<dbReference type="PROSITE" id="PS50950">
    <property type="entry name" value="ZF_THAP"/>
    <property type="match status" value="1"/>
</dbReference>
<accession>A0AAY4A4E4</accession>
<organism evidence="7 8">
    <name type="scientific">Denticeps clupeoides</name>
    <name type="common">denticle herring</name>
    <dbReference type="NCBI Taxonomy" id="299321"/>
    <lineage>
        <taxon>Eukaryota</taxon>
        <taxon>Metazoa</taxon>
        <taxon>Chordata</taxon>
        <taxon>Craniata</taxon>
        <taxon>Vertebrata</taxon>
        <taxon>Euteleostomi</taxon>
        <taxon>Actinopterygii</taxon>
        <taxon>Neopterygii</taxon>
        <taxon>Teleostei</taxon>
        <taxon>Clupei</taxon>
        <taxon>Clupeiformes</taxon>
        <taxon>Denticipitoidei</taxon>
        <taxon>Denticipitidae</taxon>
        <taxon>Denticeps</taxon>
    </lineage>
</organism>
<dbReference type="PANTHER" id="PTHR47696:SF1">
    <property type="entry name" value="THAP DOMAIN-CONTAINING PROTEIN 2"/>
    <property type="match status" value="1"/>
</dbReference>
<protein>
    <recommendedName>
        <fullName evidence="6">THAP-type domain-containing protein</fullName>
    </recommendedName>
</protein>
<evidence type="ECO:0000256" key="3">
    <source>
        <dbReference type="ARBA" id="ARBA00022833"/>
    </source>
</evidence>
<reference evidence="7 8" key="1">
    <citation type="submission" date="2020-06" db="EMBL/GenBank/DDBJ databases">
        <authorList>
            <consortium name="Wellcome Sanger Institute Data Sharing"/>
        </authorList>
    </citation>
    <scope>NUCLEOTIDE SEQUENCE [LARGE SCALE GENOMIC DNA]</scope>
</reference>
<dbReference type="GO" id="GO:0003677">
    <property type="term" value="F:DNA binding"/>
    <property type="evidence" value="ECO:0007669"/>
    <property type="project" value="UniProtKB-UniRule"/>
</dbReference>
<dbReference type="SUPFAM" id="SSF57716">
    <property type="entry name" value="Glucocorticoid receptor-like (DNA-binding domain)"/>
    <property type="match status" value="1"/>
</dbReference>
<dbReference type="Pfam" id="PF05485">
    <property type="entry name" value="THAP"/>
    <property type="match status" value="1"/>
</dbReference>
<dbReference type="Proteomes" id="UP000694580">
    <property type="component" value="Chromosome 1"/>
</dbReference>
<dbReference type="GO" id="GO:0008270">
    <property type="term" value="F:zinc ion binding"/>
    <property type="evidence" value="ECO:0007669"/>
    <property type="project" value="UniProtKB-KW"/>
</dbReference>
<name>A0AAY4A4E4_9TELE</name>
<reference evidence="7" key="2">
    <citation type="submission" date="2025-08" db="UniProtKB">
        <authorList>
            <consortium name="Ensembl"/>
        </authorList>
    </citation>
    <scope>IDENTIFICATION</scope>
</reference>
<proteinExistence type="predicted"/>
<evidence type="ECO:0000256" key="5">
    <source>
        <dbReference type="PROSITE-ProRule" id="PRU00309"/>
    </source>
</evidence>
<dbReference type="InterPro" id="IPR026521">
    <property type="entry name" value="THAP2"/>
</dbReference>
<evidence type="ECO:0000256" key="4">
    <source>
        <dbReference type="ARBA" id="ARBA00023125"/>
    </source>
</evidence>
<evidence type="ECO:0000259" key="6">
    <source>
        <dbReference type="PROSITE" id="PS50950"/>
    </source>
</evidence>
<dbReference type="InterPro" id="IPR006612">
    <property type="entry name" value="THAP_Znf"/>
</dbReference>
<keyword evidence="2 5" id="KW-0863">Zinc-finger</keyword>
<dbReference type="SMART" id="SM00980">
    <property type="entry name" value="THAP"/>
    <property type="match status" value="1"/>
</dbReference>
<reference evidence="7" key="3">
    <citation type="submission" date="2025-09" db="UniProtKB">
        <authorList>
            <consortium name="Ensembl"/>
        </authorList>
    </citation>
    <scope>IDENTIFICATION</scope>
</reference>
<dbReference type="AlphaFoldDB" id="A0AAY4A4E4"/>
<feature type="domain" description="THAP-type" evidence="6">
    <location>
        <begin position="2"/>
        <end position="80"/>
    </location>
</feature>
<evidence type="ECO:0000256" key="1">
    <source>
        <dbReference type="ARBA" id="ARBA00022723"/>
    </source>
</evidence>
<keyword evidence="8" id="KW-1185">Reference proteome</keyword>
<keyword evidence="4 5" id="KW-0238">DNA-binding</keyword>
<evidence type="ECO:0000256" key="2">
    <source>
        <dbReference type="ARBA" id="ARBA00022771"/>
    </source>
</evidence>
<dbReference type="Ensembl" id="ENSDCDT00010004282.1">
    <property type="protein sequence ID" value="ENSDCDP00010004128.1"/>
    <property type="gene ID" value="ENSDCDG00010001845.1"/>
</dbReference>
<dbReference type="PANTHER" id="PTHR47696">
    <property type="entry name" value="THAP DOMAIN-CONTAINING PROTEIN 2"/>
    <property type="match status" value="1"/>
</dbReference>
<keyword evidence="3" id="KW-0862">Zinc</keyword>
<keyword evidence="1" id="KW-0479">Metal-binding</keyword>
<sequence>MLPRYYCIAHGCGISQGPYVEEKGITFHRWSQKQDRCPSRTPRWRSRFQSVLCSKHFADDCFDGSGETVTLRQDAVPTVDISPVKNICDLERTRTARRNL</sequence>
<evidence type="ECO:0000313" key="8">
    <source>
        <dbReference type="Proteomes" id="UP000694580"/>
    </source>
</evidence>